<dbReference type="AlphaFoldDB" id="A0A401Z759"/>
<accession>A0A401Z759</accession>
<proteinExistence type="predicted"/>
<dbReference type="EMBL" id="BIFH01000074">
    <property type="protein sequence ID" value="GCE02648.1"/>
    <property type="molecule type" value="Genomic_DNA"/>
</dbReference>
<comment type="caution">
    <text evidence="2">The sequence shown here is derived from an EMBL/GenBank/DDBJ whole genome shotgun (WGS) entry which is preliminary data.</text>
</comment>
<evidence type="ECO:0000256" key="1">
    <source>
        <dbReference type="SAM" id="MobiDB-lite"/>
    </source>
</evidence>
<sequence length="323" mass="34591">MIAVDYGGPLIAWMGAVIPQAPRRSGVRARWGFGWGDAGSDVTRRGRNVEGEACFSVARLQDLLDEWLVHRHQRPHEGLRHPVMPRVALTPTRMWVALVAAFGYVSVPLTGGDYLELLPVRWQAVTERGIRIDHRTYDCDLLGPFGVSPPGSSPETGSGRSTTTPTTAAGYGCACPSVGSPRCRGSTASTPTTRSTTAPGNSCVPPSSPTPTPTSTRRTSRKPSTNSCAAPAPEEPPAPDDTSSPAGHPPGFLHRHAPCTKGRSRTSATAPRGKARRASTNSTTVPTRPHRGWWDTDETDPDSPAPPYTGYGLYDAHEEALKW</sequence>
<organism evidence="2 3">
    <name type="scientific">Embleya hyalina</name>
    <dbReference type="NCBI Taxonomy" id="516124"/>
    <lineage>
        <taxon>Bacteria</taxon>
        <taxon>Bacillati</taxon>
        <taxon>Actinomycetota</taxon>
        <taxon>Actinomycetes</taxon>
        <taxon>Kitasatosporales</taxon>
        <taxon>Streptomycetaceae</taxon>
        <taxon>Embleya</taxon>
    </lineage>
</organism>
<feature type="compositionally biased region" description="Basic residues" evidence="1">
    <location>
        <begin position="253"/>
        <end position="264"/>
    </location>
</feature>
<feature type="region of interest" description="Disordered" evidence="1">
    <location>
        <begin position="143"/>
        <end position="314"/>
    </location>
</feature>
<evidence type="ECO:0000313" key="3">
    <source>
        <dbReference type="Proteomes" id="UP000286931"/>
    </source>
</evidence>
<reference evidence="2 3" key="1">
    <citation type="submission" date="2018-12" db="EMBL/GenBank/DDBJ databases">
        <title>Draft genome sequence of Embleya hyalina NBRC 13850T.</title>
        <authorList>
            <person name="Komaki H."/>
            <person name="Hosoyama A."/>
            <person name="Kimura A."/>
            <person name="Ichikawa N."/>
            <person name="Tamura T."/>
        </authorList>
    </citation>
    <scope>NUCLEOTIDE SEQUENCE [LARGE SCALE GENOMIC DNA]</scope>
    <source>
        <strain evidence="2 3">NBRC 13850</strain>
    </source>
</reference>
<feature type="compositionally biased region" description="Low complexity" evidence="1">
    <location>
        <begin position="143"/>
        <end position="167"/>
    </location>
</feature>
<evidence type="ECO:0000313" key="2">
    <source>
        <dbReference type="EMBL" id="GCE02648.1"/>
    </source>
</evidence>
<keyword evidence="3" id="KW-1185">Reference proteome</keyword>
<protein>
    <submittedName>
        <fullName evidence="2">Transposase</fullName>
    </submittedName>
</protein>
<dbReference type="Proteomes" id="UP000286931">
    <property type="component" value="Unassembled WGS sequence"/>
</dbReference>
<feature type="compositionally biased region" description="Low complexity" evidence="1">
    <location>
        <begin position="213"/>
        <end position="232"/>
    </location>
</feature>
<feature type="compositionally biased region" description="Low complexity" evidence="1">
    <location>
        <begin position="184"/>
        <end position="200"/>
    </location>
</feature>
<name>A0A401Z759_9ACTN</name>
<gene>
    <name evidence="2" type="ORF">EHYA_10427</name>
</gene>